<dbReference type="PANTHER" id="PTHR42792">
    <property type="entry name" value="FLAGELLIN"/>
    <property type="match status" value="1"/>
</dbReference>
<gene>
    <name evidence="5" type="ORF">ABVV53_02735</name>
</gene>
<evidence type="ECO:0000256" key="3">
    <source>
        <dbReference type="ARBA" id="ARBA00023143"/>
    </source>
</evidence>
<keyword evidence="3" id="KW-0975">Bacterial flagellum</keyword>
<keyword evidence="5" id="KW-0969">Cilium</keyword>
<evidence type="ECO:0000313" key="5">
    <source>
        <dbReference type="EMBL" id="MET1754385.1"/>
    </source>
</evidence>
<protein>
    <submittedName>
        <fullName evidence="5">Flagellin</fullName>
    </submittedName>
</protein>
<dbReference type="RefSeq" id="WP_353982789.1">
    <property type="nucleotide sequence ID" value="NZ_JBEWLY010000007.1"/>
</dbReference>
<evidence type="ECO:0000259" key="4">
    <source>
        <dbReference type="Pfam" id="PF00700"/>
    </source>
</evidence>
<evidence type="ECO:0000256" key="2">
    <source>
        <dbReference type="ARBA" id="ARBA00005709"/>
    </source>
</evidence>
<dbReference type="EMBL" id="JBEWLY010000007">
    <property type="protein sequence ID" value="MET1754385.1"/>
    <property type="molecule type" value="Genomic_DNA"/>
</dbReference>
<keyword evidence="6" id="KW-1185">Reference proteome</keyword>
<keyword evidence="5" id="KW-0282">Flagellum</keyword>
<comment type="subcellular location">
    <subcellularLocation>
        <location evidence="1">Bacterial flagellum</location>
    </subcellularLocation>
</comment>
<dbReference type="InterPro" id="IPR001492">
    <property type="entry name" value="Flagellin"/>
</dbReference>
<dbReference type="Gene3D" id="1.20.1330.10">
    <property type="entry name" value="f41 fragment of flagellin, N-terminal domain"/>
    <property type="match status" value="1"/>
</dbReference>
<evidence type="ECO:0000256" key="1">
    <source>
        <dbReference type="ARBA" id="ARBA00004365"/>
    </source>
</evidence>
<name>A0ABV2CXS3_9SPHN</name>
<reference evidence="5 6" key="1">
    <citation type="submission" date="2024-07" db="EMBL/GenBank/DDBJ databases">
        <title>Novosphingobium kalidii RD2P27.</title>
        <authorList>
            <person name="Sun J.-Q."/>
        </authorList>
    </citation>
    <scope>NUCLEOTIDE SEQUENCE [LARGE SCALE GENOMIC DNA]</scope>
    <source>
        <strain evidence="5 6">RD2P27</strain>
    </source>
</reference>
<dbReference type="InterPro" id="IPR046358">
    <property type="entry name" value="Flagellin_C"/>
</dbReference>
<organism evidence="5 6">
    <name type="scientific">Novosphingobium kalidii</name>
    <dbReference type="NCBI Taxonomy" id="3230299"/>
    <lineage>
        <taxon>Bacteria</taxon>
        <taxon>Pseudomonadati</taxon>
        <taxon>Pseudomonadota</taxon>
        <taxon>Alphaproteobacteria</taxon>
        <taxon>Sphingomonadales</taxon>
        <taxon>Sphingomonadaceae</taxon>
        <taxon>Novosphingobium</taxon>
    </lineage>
</organism>
<dbReference type="SUPFAM" id="SSF64518">
    <property type="entry name" value="Phase 1 flagellin"/>
    <property type="match status" value="1"/>
</dbReference>
<sequence length="302" mass="32174">MTRVASIPMQRTMFNAIQRSQQKLSATQLQLASGKKAQNYADLGTDAVRTLSAHSLLARQDAHAAVIKRLGTTLSIQDANVAGIETSAESLRVAALNAVGTGGSAGLQEAIDAAFQQVRSALNADEGGVPLFAGSRTDQLPFTPEKLSDLVGVPVADNFINDRNRASARVSEGLDVKFGVLASDLGSKIMEGFRTLAEMGPIGETVTDAQKATLSDAIKQIESGLIDIRSINAENGRKQAQIETLGTRSEDRAILLKELISRSEDADLAEVGSELKMRQTVLEASYSVFSQLSGLSLVQYLR</sequence>
<feature type="domain" description="Flagellin C-terminal" evidence="4">
    <location>
        <begin position="219"/>
        <end position="301"/>
    </location>
</feature>
<dbReference type="PANTHER" id="PTHR42792:SF1">
    <property type="entry name" value="FLAGELLAR HOOK-ASSOCIATED PROTEIN 3"/>
    <property type="match status" value="1"/>
</dbReference>
<evidence type="ECO:0000313" key="6">
    <source>
        <dbReference type="Proteomes" id="UP001548713"/>
    </source>
</evidence>
<comment type="similarity">
    <text evidence="2">Belongs to the bacterial flagellin family.</text>
</comment>
<dbReference type="Pfam" id="PF00700">
    <property type="entry name" value="Flagellin_C"/>
    <property type="match status" value="1"/>
</dbReference>
<keyword evidence="5" id="KW-0966">Cell projection</keyword>
<dbReference type="Proteomes" id="UP001548713">
    <property type="component" value="Unassembled WGS sequence"/>
</dbReference>
<accession>A0ABV2CXS3</accession>
<comment type="caution">
    <text evidence="5">The sequence shown here is derived from an EMBL/GenBank/DDBJ whole genome shotgun (WGS) entry which is preliminary data.</text>
</comment>
<proteinExistence type="inferred from homology"/>